<feature type="transmembrane region" description="Helical" evidence="5">
    <location>
        <begin position="592"/>
        <end position="622"/>
    </location>
</feature>
<comment type="similarity">
    <text evidence="5">Belongs to the TatC family.</text>
</comment>
<reference evidence="7 8" key="1">
    <citation type="submission" date="2019-04" db="EMBL/GenBank/DDBJ databases">
        <title>Natronomonas sp. F20-122 a newhaloarchaeon isolated from a saline saltern of Isla Bacuta, Huelva, Spain.</title>
        <authorList>
            <person name="Duran-Viseras A."/>
            <person name="Sanchez-Porro C."/>
            <person name="Ventosa A."/>
        </authorList>
    </citation>
    <scope>NUCLEOTIDE SEQUENCE [LARGE SCALE GENOMIC DNA]</scope>
    <source>
        <strain evidence="7 8">F20-122</strain>
    </source>
</reference>
<feature type="transmembrane region" description="Helical" evidence="5">
    <location>
        <begin position="677"/>
        <end position="693"/>
    </location>
</feature>
<dbReference type="PANTHER" id="PTHR30371">
    <property type="entry name" value="SEC-INDEPENDENT PROTEIN TRANSLOCASE PROTEIN TATC"/>
    <property type="match status" value="1"/>
</dbReference>
<feature type="transmembrane region" description="Helical" evidence="5">
    <location>
        <begin position="34"/>
        <end position="57"/>
    </location>
</feature>
<dbReference type="InterPro" id="IPR002033">
    <property type="entry name" value="TatC"/>
</dbReference>
<feature type="transmembrane region" description="Helical" evidence="5">
    <location>
        <begin position="207"/>
        <end position="224"/>
    </location>
</feature>
<accession>A0A4U5JBF1</accession>
<comment type="subcellular location">
    <subcellularLocation>
        <location evidence="5">Cell membrane</location>
        <topology evidence="5">Multi-pass membrane protein</topology>
    </subcellularLocation>
    <subcellularLocation>
        <location evidence="1">Membrane</location>
        <topology evidence="1">Multi-pass membrane protein</topology>
    </subcellularLocation>
</comment>
<keyword evidence="2 5" id="KW-0812">Transmembrane</keyword>
<feature type="compositionally biased region" description="Low complexity" evidence="6">
    <location>
        <begin position="437"/>
        <end position="448"/>
    </location>
</feature>
<keyword evidence="4 5" id="KW-0472">Membrane</keyword>
<feature type="region of interest" description="Disordered" evidence="6">
    <location>
        <begin position="418"/>
        <end position="452"/>
    </location>
</feature>
<dbReference type="PANTHER" id="PTHR30371:SF0">
    <property type="entry name" value="SEC-INDEPENDENT PROTEIN TRANSLOCASE PROTEIN TATC, CHLOROPLASTIC-RELATED"/>
    <property type="match status" value="1"/>
</dbReference>
<evidence type="ECO:0000256" key="6">
    <source>
        <dbReference type="SAM" id="MobiDB-lite"/>
    </source>
</evidence>
<comment type="caution">
    <text evidence="5">Lacks conserved residue(s) required for the propagation of feature annotation.</text>
</comment>
<keyword evidence="3 5" id="KW-1133">Transmembrane helix</keyword>
<keyword evidence="5" id="KW-1003">Cell membrane</keyword>
<proteinExistence type="inferred from homology"/>
<feature type="transmembrane region" description="Helical" evidence="5">
    <location>
        <begin position="272"/>
        <end position="290"/>
    </location>
</feature>
<dbReference type="RefSeq" id="WP_137276595.1">
    <property type="nucleotide sequence ID" value="NZ_QKNX01000003.1"/>
</dbReference>
<feature type="transmembrane region" description="Helical" evidence="5">
    <location>
        <begin position="699"/>
        <end position="722"/>
    </location>
</feature>
<evidence type="ECO:0000256" key="3">
    <source>
        <dbReference type="ARBA" id="ARBA00022989"/>
    </source>
</evidence>
<evidence type="ECO:0000256" key="4">
    <source>
        <dbReference type="ARBA" id="ARBA00023136"/>
    </source>
</evidence>
<feature type="transmembrane region" description="Helical" evidence="5">
    <location>
        <begin position="230"/>
        <end position="251"/>
    </location>
</feature>
<dbReference type="GO" id="GO:0065002">
    <property type="term" value="P:intracellular protein transmembrane transport"/>
    <property type="evidence" value="ECO:0007669"/>
    <property type="project" value="TreeGrafter"/>
</dbReference>
<comment type="caution">
    <text evidence="7">The sequence shown here is derived from an EMBL/GenBank/DDBJ whole genome shotgun (WGS) entry which is preliminary data.</text>
</comment>
<feature type="transmembrane region" description="Helical" evidence="5">
    <location>
        <begin position="77"/>
        <end position="100"/>
    </location>
</feature>
<dbReference type="OrthoDB" id="15305at2157"/>
<dbReference type="Proteomes" id="UP000308037">
    <property type="component" value="Unassembled WGS sequence"/>
</dbReference>
<keyword evidence="5" id="KW-0813">Transport</keyword>
<evidence type="ECO:0000256" key="2">
    <source>
        <dbReference type="ARBA" id="ARBA00022692"/>
    </source>
</evidence>
<dbReference type="GO" id="GO:0043953">
    <property type="term" value="P:protein transport by the Tat complex"/>
    <property type="evidence" value="ECO:0007669"/>
    <property type="project" value="UniProtKB-UniRule"/>
</dbReference>
<keyword evidence="5" id="KW-0653">Protein transport</keyword>
<dbReference type="HAMAP" id="MF_00902">
    <property type="entry name" value="TatC"/>
    <property type="match status" value="1"/>
</dbReference>
<keyword evidence="8" id="KW-1185">Reference proteome</keyword>
<evidence type="ECO:0000256" key="5">
    <source>
        <dbReference type="HAMAP-Rule" id="MF_00902"/>
    </source>
</evidence>
<feature type="transmembrane region" description="Helical" evidence="5">
    <location>
        <begin position="551"/>
        <end position="571"/>
    </location>
</feature>
<feature type="transmembrane region" description="Helical" evidence="5">
    <location>
        <begin position="498"/>
        <end position="517"/>
    </location>
</feature>
<comment type="subunit">
    <text evidence="5">Forms a complex with TatA.</text>
</comment>
<evidence type="ECO:0000313" key="8">
    <source>
        <dbReference type="Proteomes" id="UP000308037"/>
    </source>
</evidence>
<dbReference type="Pfam" id="PF00902">
    <property type="entry name" value="TatC"/>
    <property type="match status" value="2"/>
</dbReference>
<feature type="transmembrane region" description="Helical" evidence="5">
    <location>
        <begin position="323"/>
        <end position="345"/>
    </location>
</feature>
<gene>
    <name evidence="5" type="primary">tatC</name>
    <name evidence="7" type="ORF">DM868_09235</name>
</gene>
<protein>
    <recommendedName>
        <fullName evidence="5">Sec-independent protein translocase protein TatC</fullName>
    </recommendedName>
</protein>
<evidence type="ECO:0000313" key="7">
    <source>
        <dbReference type="EMBL" id="TKR25591.1"/>
    </source>
</evidence>
<sequence length="737" mass="80004">MSSAVDDDVVRTVSEGRAHLGALLRTAQKHLQKVFIVFVIGFLGTFTVLRLYIWDILKRDLNAHPDIVVVAITPFEVILLQAKIGLVAGLIIMFPALAYFGRDSLKQRGRWPENLPRWKGAAFALISATLFLGGVAYAYNLFFPIMFAFLADNAVGAGFQPTYSISMWAQFIFLLSLSFGLAAQLPLFMSTLSYTEIVPYETFRDKWKYAVVAIFVFGALFSPPDPFTQIMWAVPLVVLYGASLYVSKIVVTTKRSSDSIDLRGTARDRWNVLLGLFVVGLALVYAFYTYGGYLAVNDVLASAGSSYRFLAPGAGIGLAETTYIAVVGSLYGLGFGLVGFAYFVYDGLEAPAASVVGVDPEDIDVAELDLDGIRSAPDAVFDAMEESEAVALAGRAMDDEDVDRAQAILDRFDAVDTDAEGDEAEATKTAESDDAESTAPTAETGGTAETEEIDDSRIMAARGAGILGAFSEDEIDEDDIGGYAYDLKFVFDSITSKSFRLVGLFMAIMAGTFFVLYQGGIGRLHEQFVRGMPSEFAAEQVSIVTLHPVEALIFMIKVAVIFGLAAVVPLLMYYAWPALKERGVARGDRRVLLLWGGSLLTSMALGSLLGFLYVAPSVISWLATDVLRAEMVIAYRISNYGWLVFFLTVGIGILVMVPVTMLLFHRGGIVPYAAMRGRWREVSIAVLAAGAFLSPRGVFTMFLLGLPVIATYGLGLGLLWLYTLGGRRVPEATEPAD</sequence>
<name>A0A4U5JBF1_9EURY</name>
<feature type="transmembrane region" description="Helical" evidence="5">
    <location>
        <begin position="642"/>
        <end position="665"/>
    </location>
</feature>
<feature type="transmembrane region" description="Helical" evidence="5">
    <location>
        <begin position="171"/>
        <end position="195"/>
    </location>
</feature>
<dbReference type="EMBL" id="QKNX01000003">
    <property type="protein sequence ID" value="TKR25591.1"/>
    <property type="molecule type" value="Genomic_DNA"/>
</dbReference>
<dbReference type="GO" id="GO:0033281">
    <property type="term" value="C:TAT protein transport complex"/>
    <property type="evidence" value="ECO:0007669"/>
    <property type="project" value="UniProtKB-UniRule"/>
</dbReference>
<keyword evidence="5" id="KW-0811">Translocation</keyword>
<comment type="function">
    <text evidence="5">Part of the twin-arginine translocation (Tat) system that transports large folded proteins containing a characteristic twin-arginine motif in their signal peptide across membranes.</text>
</comment>
<dbReference type="GO" id="GO:0009977">
    <property type="term" value="F:proton motive force dependent protein transmembrane transporter activity"/>
    <property type="evidence" value="ECO:0007669"/>
    <property type="project" value="TreeGrafter"/>
</dbReference>
<feature type="transmembrane region" description="Helical" evidence="5">
    <location>
        <begin position="121"/>
        <end position="151"/>
    </location>
</feature>
<evidence type="ECO:0000256" key="1">
    <source>
        <dbReference type="ARBA" id="ARBA00004141"/>
    </source>
</evidence>
<organism evidence="7 8">
    <name type="scientific">Natronomonas salsuginis</name>
    <dbReference type="NCBI Taxonomy" id="2217661"/>
    <lineage>
        <taxon>Archaea</taxon>
        <taxon>Methanobacteriati</taxon>
        <taxon>Methanobacteriota</taxon>
        <taxon>Stenosarchaea group</taxon>
        <taxon>Halobacteria</taxon>
        <taxon>Halobacteriales</taxon>
        <taxon>Natronomonadaceae</taxon>
        <taxon>Natronomonas</taxon>
    </lineage>
</organism>
<dbReference type="AlphaFoldDB" id="A0A4U5JBF1"/>